<proteinExistence type="inferred from homology"/>
<dbReference type="SUPFAM" id="SSF53850">
    <property type="entry name" value="Periplasmic binding protein-like II"/>
    <property type="match status" value="1"/>
</dbReference>
<keyword evidence="3" id="KW-0732">Signal</keyword>
<protein>
    <submittedName>
        <fullName evidence="4">Uncharacterized protein</fullName>
    </submittedName>
</protein>
<comment type="similarity">
    <text evidence="2">Belongs to the bacterial solute-binding protein SsuA/TauA family.</text>
</comment>
<dbReference type="InterPro" id="IPR015168">
    <property type="entry name" value="SsuA/THI5"/>
</dbReference>
<dbReference type="PANTHER" id="PTHR30024">
    <property type="entry name" value="ALIPHATIC SULFONATES-BINDING PROTEIN-RELATED"/>
    <property type="match status" value="1"/>
</dbReference>
<comment type="subcellular location">
    <subcellularLocation>
        <location evidence="1">Periplasm</location>
    </subcellularLocation>
</comment>
<accession>A0A0U3NIZ2</accession>
<evidence type="ECO:0000313" key="4">
    <source>
        <dbReference type="EMBL" id="ALV08384.1"/>
    </source>
</evidence>
<dbReference type="KEGG" id="rdp:RD2015_3933"/>
<gene>
    <name evidence="4" type="ORF">RD2015_3933</name>
</gene>
<dbReference type="SMART" id="SM00062">
    <property type="entry name" value="PBPb"/>
    <property type="match status" value="1"/>
</dbReference>
<dbReference type="AlphaFoldDB" id="A0A0U3NIZ2"/>
<reference evidence="4 5" key="1">
    <citation type="submission" date="2015-12" db="EMBL/GenBank/DDBJ databases">
        <title>Complete genome of Roseateles depolymerans KCTC 42856.</title>
        <authorList>
            <person name="Kim K.M."/>
        </authorList>
    </citation>
    <scope>NUCLEOTIDE SEQUENCE [LARGE SCALE GENOMIC DNA]</scope>
    <source>
        <strain evidence="4 5">KCTC 42856</strain>
    </source>
</reference>
<evidence type="ECO:0000256" key="2">
    <source>
        <dbReference type="ARBA" id="ARBA00010742"/>
    </source>
</evidence>
<name>A0A0U3NIZ2_9BURK</name>
<dbReference type="GO" id="GO:0042597">
    <property type="term" value="C:periplasmic space"/>
    <property type="evidence" value="ECO:0007669"/>
    <property type="project" value="UniProtKB-SubCell"/>
</dbReference>
<evidence type="ECO:0000256" key="1">
    <source>
        <dbReference type="ARBA" id="ARBA00004418"/>
    </source>
</evidence>
<dbReference type="Proteomes" id="UP000060699">
    <property type="component" value="Chromosome"/>
</dbReference>
<dbReference type="Pfam" id="PF09084">
    <property type="entry name" value="NMT1"/>
    <property type="match status" value="1"/>
</dbReference>
<dbReference type="STRING" id="76731.RD2015_3933"/>
<keyword evidence="5" id="KW-1185">Reference proteome</keyword>
<sequence precursor="true">MGRNVLRRRVTGVAALAIALGGLALSRRSTAPALIPQKLSIALPQAPHAALIHLADATGLFATYGLTVSVLPQIHGKAALAEVVRGSADLAAAADVPLVVEVLKGSPLSIVAAVANASNELAVIGRRDRGITSPADLRQRRVGVTLGTSAEYFLWAFMVRYRLPPQSLALIDLPPSLLVEALRDGTVDAIAAWQPVRNEAEQSLSGAATLFTAPDAYPQKYSVVAHKDLLSSRPESLRRLLLALLEAEAFAEEFPVRAKTLLAERLRLTPAAMDPAWQALDLGVSQQQDQMVTLEDIATWAMSRGYAPKQSMPNFLTHVGLDPLLAVRADRVTVAR</sequence>
<dbReference type="GO" id="GO:0042918">
    <property type="term" value="P:alkanesulfonate transmembrane transport"/>
    <property type="evidence" value="ECO:0007669"/>
    <property type="project" value="TreeGrafter"/>
</dbReference>
<dbReference type="InterPro" id="IPR001638">
    <property type="entry name" value="Solute-binding_3/MltF_N"/>
</dbReference>
<dbReference type="EMBL" id="CP013729">
    <property type="protein sequence ID" value="ALV08384.1"/>
    <property type="molecule type" value="Genomic_DNA"/>
</dbReference>
<evidence type="ECO:0000313" key="5">
    <source>
        <dbReference type="Proteomes" id="UP000060699"/>
    </source>
</evidence>
<organism evidence="4 5">
    <name type="scientific">Roseateles depolymerans</name>
    <dbReference type="NCBI Taxonomy" id="76731"/>
    <lineage>
        <taxon>Bacteria</taxon>
        <taxon>Pseudomonadati</taxon>
        <taxon>Pseudomonadota</taxon>
        <taxon>Betaproteobacteria</taxon>
        <taxon>Burkholderiales</taxon>
        <taxon>Sphaerotilaceae</taxon>
        <taxon>Roseateles</taxon>
    </lineage>
</organism>
<dbReference type="RefSeq" id="WP_058936358.1">
    <property type="nucleotide sequence ID" value="NZ_QUMT01000001.1"/>
</dbReference>
<evidence type="ECO:0000256" key="3">
    <source>
        <dbReference type="ARBA" id="ARBA00022729"/>
    </source>
</evidence>
<dbReference type="PANTHER" id="PTHR30024:SF47">
    <property type="entry name" value="TAURINE-BINDING PERIPLASMIC PROTEIN"/>
    <property type="match status" value="1"/>
</dbReference>
<dbReference type="Gene3D" id="3.40.190.10">
    <property type="entry name" value="Periplasmic binding protein-like II"/>
    <property type="match status" value="2"/>
</dbReference>